<evidence type="ECO:0000313" key="3">
    <source>
        <dbReference type="Proteomes" id="UP001234989"/>
    </source>
</evidence>
<feature type="compositionally biased region" description="Pro residues" evidence="1">
    <location>
        <begin position="1"/>
        <end position="15"/>
    </location>
</feature>
<protein>
    <recommendedName>
        <fullName evidence="4">Hydroxyproline-rich glycoprotein family protein</fullName>
    </recommendedName>
</protein>
<feature type="compositionally biased region" description="Pro residues" evidence="1">
    <location>
        <begin position="43"/>
        <end position="53"/>
    </location>
</feature>
<name>A0AAF0PU58_SOLVR</name>
<dbReference type="PANTHER" id="PTHR37173">
    <property type="entry name" value="HYDROXYPROLINE-RICH GLYCOPROTEIN FAMILY PROTEIN"/>
    <property type="match status" value="1"/>
</dbReference>
<accession>A0AAF0PU58</accession>
<dbReference type="InterPro" id="IPR028226">
    <property type="entry name" value="LIN37"/>
</dbReference>
<feature type="compositionally biased region" description="Low complexity" evidence="1">
    <location>
        <begin position="16"/>
        <end position="35"/>
    </location>
</feature>
<feature type="compositionally biased region" description="Polar residues" evidence="1">
    <location>
        <begin position="55"/>
        <end position="77"/>
    </location>
</feature>
<gene>
    <name evidence="2" type="ORF">MTR67_004302</name>
</gene>
<dbReference type="PANTHER" id="PTHR37173:SF1">
    <property type="entry name" value="PROLINE-RICH FAMILY PROTEIN"/>
    <property type="match status" value="1"/>
</dbReference>
<feature type="region of interest" description="Disordered" evidence="1">
    <location>
        <begin position="1"/>
        <end position="92"/>
    </location>
</feature>
<evidence type="ECO:0000313" key="2">
    <source>
        <dbReference type="EMBL" id="WMV10917.1"/>
    </source>
</evidence>
<dbReference type="AlphaFoldDB" id="A0AAF0PU58"/>
<proteinExistence type="predicted"/>
<organism evidence="2 3">
    <name type="scientific">Solanum verrucosum</name>
    <dbReference type="NCBI Taxonomy" id="315347"/>
    <lineage>
        <taxon>Eukaryota</taxon>
        <taxon>Viridiplantae</taxon>
        <taxon>Streptophyta</taxon>
        <taxon>Embryophyta</taxon>
        <taxon>Tracheophyta</taxon>
        <taxon>Spermatophyta</taxon>
        <taxon>Magnoliopsida</taxon>
        <taxon>eudicotyledons</taxon>
        <taxon>Gunneridae</taxon>
        <taxon>Pentapetalae</taxon>
        <taxon>asterids</taxon>
        <taxon>lamiids</taxon>
        <taxon>Solanales</taxon>
        <taxon>Solanaceae</taxon>
        <taxon>Solanoideae</taxon>
        <taxon>Solaneae</taxon>
        <taxon>Solanum</taxon>
    </lineage>
</organism>
<sequence length="393" mass="42750">MALSTPPAPPDPPPVAAANTTITTTDAVITTGIPTRPIFSNPVRPPTPQPHPPFSLQSSHFPSTQRLPPSSNPSYSQLVLKPPNPDSQPHLHSILYPVASSGRGFLSKPSNYPNRPVVSHLGSRPTFGLNQMDPGLGQSTGVRPSHLQHALLGSSPTVNSAGPAASAGVLPGAVKGFPVVSSSHHKIASTQPSLSDCNGFREKRDRSKDDTFAIIRDRKPITGEVRISDNASLYTLCRSWLRNGLPDDTQSQYMDGVRSLPRPLALAPQDAESPVKKEGDKEEEEEGGSGEVRGKKVGVLGARMPPRINIFVRVLTCRSPESADVNRLHLAGESVEHLSPKELLQRHVKRAKRIRSRLREERLRRIARYKTRLALLLPPMVEQQFRNDPASGN</sequence>
<evidence type="ECO:0000256" key="1">
    <source>
        <dbReference type="SAM" id="MobiDB-lite"/>
    </source>
</evidence>
<dbReference type="Proteomes" id="UP001234989">
    <property type="component" value="Chromosome 1"/>
</dbReference>
<feature type="region of interest" description="Disordered" evidence="1">
    <location>
        <begin position="263"/>
        <end position="295"/>
    </location>
</feature>
<dbReference type="GO" id="GO:0017053">
    <property type="term" value="C:transcription repressor complex"/>
    <property type="evidence" value="ECO:0007669"/>
    <property type="project" value="InterPro"/>
</dbReference>
<keyword evidence="3" id="KW-1185">Reference proteome</keyword>
<evidence type="ECO:0008006" key="4">
    <source>
        <dbReference type="Google" id="ProtNLM"/>
    </source>
</evidence>
<reference evidence="2" key="1">
    <citation type="submission" date="2023-08" db="EMBL/GenBank/DDBJ databases">
        <title>A de novo genome assembly of Solanum verrucosum Schlechtendal, a Mexican diploid species geographically isolated from the other diploid A-genome species in potato relatives.</title>
        <authorList>
            <person name="Hosaka K."/>
        </authorList>
    </citation>
    <scope>NUCLEOTIDE SEQUENCE</scope>
    <source>
        <tissue evidence="2">Young leaves</tissue>
    </source>
</reference>
<dbReference type="Pfam" id="PF15306">
    <property type="entry name" value="LIN37"/>
    <property type="match status" value="1"/>
</dbReference>
<dbReference type="EMBL" id="CP133612">
    <property type="protein sequence ID" value="WMV10917.1"/>
    <property type="molecule type" value="Genomic_DNA"/>
</dbReference>